<dbReference type="Proteomes" id="UP000286680">
    <property type="component" value="Unassembled WGS sequence"/>
</dbReference>
<feature type="region of interest" description="Disordered" evidence="1">
    <location>
        <begin position="146"/>
        <end position="180"/>
    </location>
</feature>
<accession>A0AA94EGY6</accession>
<evidence type="ECO:0000256" key="1">
    <source>
        <dbReference type="SAM" id="MobiDB-lite"/>
    </source>
</evidence>
<feature type="compositionally biased region" description="Polar residues" evidence="1">
    <location>
        <begin position="147"/>
        <end position="157"/>
    </location>
</feature>
<protein>
    <submittedName>
        <fullName evidence="2">Flagellar hook-length control protein FliK</fullName>
    </submittedName>
</protein>
<reference evidence="3" key="1">
    <citation type="journal article" date="2018" name="Front. Microbiol.">
        <title>Genome-Based Analysis Reveals the Taxonomy and Diversity of the Family Idiomarinaceae.</title>
        <authorList>
            <person name="Liu Y."/>
            <person name="Lai Q."/>
            <person name="Shao Z."/>
        </authorList>
    </citation>
    <scope>NUCLEOTIDE SEQUENCE [LARGE SCALE GENOMIC DNA]</scope>
    <source>
        <strain evidence="3">SN-14</strain>
    </source>
</reference>
<feature type="region of interest" description="Disordered" evidence="1">
    <location>
        <begin position="273"/>
        <end position="292"/>
    </location>
</feature>
<comment type="caution">
    <text evidence="2">The sequence shown here is derived from an EMBL/GenBank/DDBJ whole genome shotgun (WGS) entry which is preliminary data.</text>
</comment>
<feature type="compositionally biased region" description="Low complexity" evidence="1">
    <location>
        <begin position="166"/>
        <end position="180"/>
    </location>
</feature>
<evidence type="ECO:0000313" key="3">
    <source>
        <dbReference type="Proteomes" id="UP000286680"/>
    </source>
</evidence>
<dbReference type="EMBL" id="PIPS01000001">
    <property type="protein sequence ID" value="RUO45027.1"/>
    <property type="molecule type" value="Genomic_DNA"/>
</dbReference>
<gene>
    <name evidence="2" type="ORF">CWE23_03105</name>
</gene>
<name>A0AA94EGY6_9GAMM</name>
<organism evidence="2 3">
    <name type="scientific">Idiomarina aquatica</name>
    <dbReference type="NCBI Taxonomy" id="1327752"/>
    <lineage>
        <taxon>Bacteria</taxon>
        <taxon>Pseudomonadati</taxon>
        <taxon>Pseudomonadota</taxon>
        <taxon>Gammaproteobacteria</taxon>
        <taxon>Alteromonadales</taxon>
        <taxon>Idiomarinaceae</taxon>
        <taxon>Idiomarina</taxon>
    </lineage>
</organism>
<dbReference type="AlphaFoldDB" id="A0AA94EGY6"/>
<dbReference type="RefSeq" id="WP_126819400.1">
    <property type="nucleotide sequence ID" value="NZ_PIPS01000001.1"/>
</dbReference>
<sequence length="570" mass="61336">MELNQLLQNLLNTSGKADTQALPTGVLKQLTRVVDADAAKVLMQVLQRAAGNAPVTQMPASTTTADVPTAARLPVLPVTITLTPANAALQRPPQVLLNLDLNGKTLTLPIAIDRPQQQQLQQLPPANQNQPLLLLVTAVLPAARGATTGQPSAQPVVQNPLPTTPPAATRAGAQPPSQSQALLQVQLVSPKAPQQPVTLSLPLTQLPRPVAAALLNTASSVTSPSSSPTAATAPPAPAPISQAPAPQGLMLKQASQITPQQFQQALQQLLRSLPPQPQPSMSTAAPAPASPEQALTRLLRAVVQQLPPPEAMQQPQQLKQWVNDWFAAKPVAAQAQQQLGGLGKMLMMLLGMTLQKAPTPSATSSAASALQQHNANHLTQALLDEILRPAARRPNEPQFTGEVRDRINQLLQQLPQTQLQRLMQLFTAVLNGAQTSQARLAETSTSSPEYFVLLPASAQQQQQQHELLIRREQQPPKDGEPGRTLWLFTLRFELKQYGPLLVKGRYHPAGTRVDFYTESDHAQRSMEKHIEKLAERFSSLEVQGIQLAVQKGKVPDTLATQQSGIIRVTV</sequence>
<keyword evidence="2" id="KW-0969">Cilium</keyword>
<keyword evidence="3" id="KW-1185">Reference proteome</keyword>
<evidence type="ECO:0000313" key="2">
    <source>
        <dbReference type="EMBL" id="RUO45027.1"/>
    </source>
</evidence>
<feature type="region of interest" description="Disordered" evidence="1">
    <location>
        <begin position="220"/>
        <end position="244"/>
    </location>
</feature>
<proteinExistence type="predicted"/>
<keyword evidence="2" id="KW-0282">Flagellum</keyword>
<keyword evidence="2" id="KW-0966">Cell projection</keyword>